<feature type="transmembrane region" description="Helical" evidence="12">
    <location>
        <begin position="305"/>
        <end position="334"/>
    </location>
</feature>
<dbReference type="InterPro" id="IPR001902">
    <property type="entry name" value="SLC26A/SulP_fam"/>
</dbReference>
<dbReference type="Proteomes" id="UP000655044">
    <property type="component" value="Unassembled WGS sequence"/>
</dbReference>
<reference evidence="14" key="1">
    <citation type="submission" date="2021-01" db="EMBL/GenBank/DDBJ databases">
        <title>Whole genome shotgun sequence of Planobispora rosea NBRC 15558.</title>
        <authorList>
            <person name="Komaki H."/>
            <person name="Tamura T."/>
        </authorList>
    </citation>
    <scope>NUCLEOTIDE SEQUENCE</scope>
    <source>
        <strain evidence="14">NBRC 15558</strain>
    </source>
</reference>
<evidence type="ECO:0000259" key="13">
    <source>
        <dbReference type="Pfam" id="PF00916"/>
    </source>
</evidence>
<gene>
    <name evidence="14" type="ORF">Pro02_13520</name>
</gene>
<dbReference type="SMART" id="SM00947">
    <property type="entry name" value="Pro_CA"/>
    <property type="match status" value="1"/>
</dbReference>
<comment type="similarity">
    <text evidence="2">Belongs to the beta-class carbonic anhydrase family.</text>
</comment>
<feature type="transmembrane region" description="Helical" evidence="12">
    <location>
        <begin position="179"/>
        <end position="198"/>
    </location>
</feature>
<dbReference type="InterPro" id="IPR015892">
    <property type="entry name" value="Carbonic_anhydrase_CS"/>
</dbReference>
<evidence type="ECO:0000256" key="2">
    <source>
        <dbReference type="ARBA" id="ARBA00006217"/>
    </source>
</evidence>
<dbReference type="InterPro" id="IPR001765">
    <property type="entry name" value="Carbonic_anhydrase"/>
</dbReference>
<dbReference type="Pfam" id="PF00916">
    <property type="entry name" value="Sulfate_transp"/>
    <property type="match status" value="1"/>
</dbReference>
<comment type="cofactor">
    <cofactor evidence="11">
        <name>Zn(2+)</name>
        <dbReference type="ChEBI" id="CHEBI:29105"/>
    </cofactor>
    <text evidence="11">Binds 1 zinc ion per subunit.</text>
</comment>
<feature type="transmembrane region" description="Helical" evidence="12">
    <location>
        <begin position="155"/>
        <end position="172"/>
    </location>
</feature>
<evidence type="ECO:0000256" key="8">
    <source>
        <dbReference type="ARBA" id="ARBA00023239"/>
    </source>
</evidence>
<keyword evidence="8" id="KW-0456">Lyase</keyword>
<evidence type="ECO:0000256" key="7">
    <source>
        <dbReference type="ARBA" id="ARBA00023136"/>
    </source>
</evidence>
<evidence type="ECO:0000256" key="10">
    <source>
        <dbReference type="ARBA" id="ARBA00048348"/>
    </source>
</evidence>
<feature type="transmembrane region" description="Helical" evidence="12">
    <location>
        <begin position="73"/>
        <end position="95"/>
    </location>
</feature>
<comment type="subcellular location">
    <subcellularLocation>
        <location evidence="1">Membrane</location>
        <topology evidence="1">Multi-pass membrane protein</topology>
    </subcellularLocation>
</comment>
<dbReference type="GO" id="GO:0008270">
    <property type="term" value="F:zinc ion binding"/>
    <property type="evidence" value="ECO:0007669"/>
    <property type="project" value="InterPro"/>
</dbReference>
<evidence type="ECO:0000256" key="1">
    <source>
        <dbReference type="ARBA" id="ARBA00004141"/>
    </source>
</evidence>
<feature type="binding site" evidence="11">
    <location>
        <position position="570"/>
    </location>
    <ligand>
        <name>Zn(2+)</name>
        <dbReference type="ChEBI" id="CHEBI:29105"/>
    </ligand>
</feature>
<feature type="binding site" evidence="11">
    <location>
        <position position="632"/>
    </location>
    <ligand>
        <name>Zn(2+)</name>
        <dbReference type="ChEBI" id="CHEBI:29105"/>
    </ligand>
</feature>
<dbReference type="EC" id="4.2.1.1" evidence="3"/>
<evidence type="ECO:0000256" key="9">
    <source>
        <dbReference type="ARBA" id="ARBA00024993"/>
    </source>
</evidence>
<dbReference type="Gene3D" id="3.40.1050.10">
    <property type="entry name" value="Carbonic anhydrase"/>
    <property type="match status" value="1"/>
</dbReference>
<comment type="function">
    <text evidence="9">Catalyzes the reversible hydration of carbon dioxide to form bicarbonate.</text>
</comment>
<feature type="domain" description="SLC26A/SulP transporter" evidence="13">
    <location>
        <begin position="2"/>
        <end position="349"/>
    </location>
</feature>
<feature type="transmembrane region" description="Helical" evidence="12">
    <location>
        <begin position="107"/>
        <end position="127"/>
    </location>
</feature>
<keyword evidence="4 12" id="KW-0812">Transmembrane</keyword>
<comment type="catalytic activity">
    <reaction evidence="10">
        <text>hydrogencarbonate + H(+) = CO2 + H2O</text>
        <dbReference type="Rhea" id="RHEA:10748"/>
        <dbReference type="ChEBI" id="CHEBI:15377"/>
        <dbReference type="ChEBI" id="CHEBI:15378"/>
        <dbReference type="ChEBI" id="CHEBI:16526"/>
        <dbReference type="ChEBI" id="CHEBI:17544"/>
        <dbReference type="EC" id="4.2.1.1"/>
    </reaction>
</comment>
<feature type="binding site" evidence="11">
    <location>
        <position position="629"/>
    </location>
    <ligand>
        <name>Zn(2+)</name>
        <dbReference type="ChEBI" id="CHEBI:29105"/>
    </ligand>
</feature>
<dbReference type="InterPro" id="IPR036874">
    <property type="entry name" value="Carbonic_anhydrase_sf"/>
</dbReference>
<accession>A0A8J3S0Q3</accession>
<sequence length="735" mass="77040">MLRHDLPASLVVFLVAVPLSLGIAAASGAPLVAGLVAAVVGGVVAGFLGGSVVQVSGPAAGLALVVADLVMRYGWRATCMITLLAGALQLVLGVFRIARAALAVSPAVVHGMLAGVGVVIALSQLHVVLGGSPQSSAIANLTELPRQITENHNDAVLAGLLTILVLVVWARLPRRPRAVPAPLAALAVTAVTSLALGWDVTRVDLSASLDGWSSPVWPRGDWHGIVAAVVLVALLAGVESLLCAVAVDRLHGGRRADLDRELTAQGAANMVTGALGGLPVAGVIMRSTTNARAGARSRWSTILHGLWILLFCLGLGWTITFIPMEALAALLVFIGVQMVDIGHIRNLRGHGEVPVYAVTMAGVVLLGLAEGVLFGLGLAALLALRRLTSVTVDSREDSQGHWHVMIGGSLTFLGVPKITAELRTIPAGAEVELDLNIDFMDNAAFEAVHAWRQDHERGGGTVTVDEIHDEWYAMAASGGRVFPAKTPPRAPDRWWLPWSHRRRRLRAAAGVPAPARNTPEGIATPEALAVPELLAGAGEFHLRTAPLIRPVLHGMARAQKPSHLFITCADSRIVPNLITSSGPGDLFTVRNIGNLVPRRGASAPDDSVAAAIEYATAELGVRTITVCGHSGCGAMVALLSGGETTGELPALDRWLRHGHHSLARFIATESDGADGGPLDRLCRINVIQQLENLRTHPGVDHLVRAGRLDLVGLYFDIGAARVHVLDQPPAQVAPL</sequence>
<evidence type="ECO:0000256" key="12">
    <source>
        <dbReference type="SAM" id="Phobius"/>
    </source>
</evidence>
<comment type="caution">
    <text evidence="14">The sequence shown here is derived from an EMBL/GenBank/DDBJ whole genome shotgun (WGS) entry which is preliminary data.</text>
</comment>
<keyword evidence="11" id="KW-0479">Metal-binding</keyword>
<keyword evidence="7 12" id="KW-0472">Membrane</keyword>
<dbReference type="AlphaFoldDB" id="A0A8J3S0Q3"/>
<evidence type="ECO:0000256" key="5">
    <source>
        <dbReference type="ARBA" id="ARBA00022833"/>
    </source>
</evidence>
<keyword evidence="5 11" id="KW-0862">Zinc</keyword>
<evidence type="ECO:0000256" key="3">
    <source>
        <dbReference type="ARBA" id="ARBA00012925"/>
    </source>
</evidence>
<evidence type="ECO:0000313" key="15">
    <source>
        <dbReference type="Proteomes" id="UP000655044"/>
    </source>
</evidence>
<feature type="transmembrane region" description="Helical" evidence="12">
    <location>
        <begin position="355"/>
        <end position="384"/>
    </location>
</feature>
<evidence type="ECO:0000256" key="4">
    <source>
        <dbReference type="ARBA" id="ARBA00022692"/>
    </source>
</evidence>
<evidence type="ECO:0000256" key="11">
    <source>
        <dbReference type="PIRSR" id="PIRSR601765-1"/>
    </source>
</evidence>
<evidence type="ECO:0000256" key="6">
    <source>
        <dbReference type="ARBA" id="ARBA00022989"/>
    </source>
</evidence>
<feature type="transmembrane region" description="Helical" evidence="12">
    <location>
        <begin position="222"/>
        <end position="247"/>
    </location>
</feature>
<feature type="binding site" evidence="11">
    <location>
        <position position="568"/>
    </location>
    <ligand>
        <name>Zn(2+)</name>
        <dbReference type="ChEBI" id="CHEBI:29105"/>
    </ligand>
</feature>
<feature type="transmembrane region" description="Helical" evidence="12">
    <location>
        <begin position="6"/>
        <end position="24"/>
    </location>
</feature>
<feature type="transmembrane region" description="Helical" evidence="12">
    <location>
        <begin position="267"/>
        <end position="285"/>
    </location>
</feature>
<keyword evidence="6 12" id="KW-1133">Transmembrane helix</keyword>
<dbReference type="PANTHER" id="PTHR11814">
    <property type="entry name" value="SULFATE TRANSPORTER"/>
    <property type="match status" value="1"/>
</dbReference>
<dbReference type="GO" id="GO:0016020">
    <property type="term" value="C:membrane"/>
    <property type="evidence" value="ECO:0007669"/>
    <property type="project" value="UniProtKB-SubCell"/>
</dbReference>
<dbReference type="PROSITE" id="PS00704">
    <property type="entry name" value="PROK_CO2_ANHYDRASE_1"/>
    <property type="match status" value="1"/>
</dbReference>
<organism evidence="14 15">
    <name type="scientific">Planobispora rosea</name>
    <dbReference type="NCBI Taxonomy" id="35762"/>
    <lineage>
        <taxon>Bacteria</taxon>
        <taxon>Bacillati</taxon>
        <taxon>Actinomycetota</taxon>
        <taxon>Actinomycetes</taxon>
        <taxon>Streptosporangiales</taxon>
        <taxon>Streptosporangiaceae</taxon>
        <taxon>Planobispora</taxon>
    </lineage>
</organism>
<dbReference type="GO" id="GO:0015976">
    <property type="term" value="P:carbon utilization"/>
    <property type="evidence" value="ECO:0007669"/>
    <property type="project" value="InterPro"/>
</dbReference>
<evidence type="ECO:0000313" key="14">
    <source>
        <dbReference type="EMBL" id="GIH82944.1"/>
    </source>
</evidence>
<dbReference type="InterPro" id="IPR011547">
    <property type="entry name" value="SLC26A/SulP_dom"/>
</dbReference>
<dbReference type="SUPFAM" id="SSF53056">
    <property type="entry name" value="beta-carbonic anhydrase, cab"/>
    <property type="match status" value="1"/>
</dbReference>
<feature type="transmembrane region" description="Helical" evidence="12">
    <location>
        <begin position="31"/>
        <end position="53"/>
    </location>
</feature>
<dbReference type="GO" id="GO:0004089">
    <property type="term" value="F:carbonate dehydratase activity"/>
    <property type="evidence" value="ECO:0007669"/>
    <property type="project" value="UniProtKB-EC"/>
</dbReference>
<dbReference type="GO" id="GO:0055085">
    <property type="term" value="P:transmembrane transport"/>
    <property type="evidence" value="ECO:0007669"/>
    <property type="project" value="InterPro"/>
</dbReference>
<name>A0A8J3S0Q3_PLARO</name>
<dbReference type="EMBL" id="BOOI01000010">
    <property type="protein sequence ID" value="GIH82944.1"/>
    <property type="molecule type" value="Genomic_DNA"/>
</dbReference>
<protein>
    <recommendedName>
        <fullName evidence="3">carbonic anhydrase</fullName>
        <ecNumber evidence="3">4.2.1.1</ecNumber>
    </recommendedName>
</protein>
<keyword evidence="15" id="KW-1185">Reference proteome</keyword>
<proteinExistence type="inferred from homology"/>
<dbReference type="Pfam" id="PF00484">
    <property type="entry name" value="Pro_CA"/>
    <property type="match status" value="1"/>
</dbReference>